<keyword evidence="7" id="KW-0460">Magnesium</keyword>
<dbReference type="GO" id="GO:0005524">
    <property type="term" value="F:ATP binding"/>
    <property type="evidence" value="ECO:0007669"/>
    <property type="project" value="UniProtKB-UniRule"/>
</dbReference>
<dbReference type="SFLD" id="SFLDF00027">
    <property type="entry name" value="p-type_atpase"/>
    <property type="match status" value="1"/>
</dbReference>
<dbReference type="InterPro" id="IPR023214">
    <property type="entry name" value="HAD_sf"/>
</dbReference>
<dbReference type="GO" id="GO:0046872">
    <property type="term" value="F:metal ion binding"/>
    <property type="evidence" value="ECO:0007669"/>
    <property type="project" value="UniProtKB-KW"/>
</dbReference>
<evidence type="ECO:0000259" key="14">
    <source>
        <dbReference type="Pfam" id="PF00122"/>
    </source>
</evidence>
<feature type="transmembrane region" description="Helical" evidence="12">
    <location>
        <begin position="39"/>
        <end position="55"/>
    </location>
</feature>
<dbReference type="Gene3D" id="2.70.150.10">
    <property type="entry name" value="Calcium-transporting ATPase, cytoplasmic transduction domain A"/>
    <property type="match status" value="1"/>
</dbReference>
<dbReference type="InterPro" id="IPR027256">
    <property type="entry name" value="P-typ_ATPase_IB"/>
</dbReference>
<keyword evidence="9 12" id="KW-1133">Transmembrane helix</keyword>
<dbReference type="SUPFAM" id="SSF56784">
    <property type="entry name" value="HAD-like"/>
    <property type="match status" value="1"/>
</dbReference>
<keyword evidence="6 12" id="KW-0067">ATP-binding</keyword>
<dbReference type="InterPro" id="IPR051949">
    <property type="entry name" value="Cation_Transport_ATPase"/>
</dbReference>
<evidence type="ECO:0000256" key="9">
    <source>
        <dbReference type="ARBA" id="ARBA00022989"/>
    </source>
</evidence>
<evidence type="ECO:0000256" key="3">
    <source>
        <dbReference type="ARBA" id="ARBA00022692"/>
    </source>
</evidence>
<feature type="transmembrane region" description="Helical" evidence="12">
    <location>
        <begin position="600"/>
        <end position="620"/>
    </location>
</feature>
<evidence type="ECO:0000313" key="16">
    <source>
        <dbReference type="Proteomes" id="UP000824106"/>
    </source>
</evidence>
<comment type="caution">
    <text evidence="15">The sequence shown here is derived from an EMBL/GenBank/DDBJ whole genome shotgun (WGS) entry which is preliminary data.</text>
</comment>
<feature type="transmembrane region" description="Helical" evidence="12">
    <location>
        <begin position="626"/>
        <end position="648"/>
    </location>
</feature>
<keyword evidence="11 12" id="KW-0472">Membrane</keyword>
<sequence>MDKSNEQENARCNQGRVSEHEHEHKHGHDHDHDHGKMPVVLYFVGLALALIALFFKQNETVQNVLFSLATITAGYHVVVLEGIAETVEHTKESKRFTPNSHLLMGLAAIGASFLGDFMEGALLILIFSGAHFLEHYAEGKSKREISQLLEMNPTTARLITDDGKTKTVDVSDLKIGDHLQVLNGDQVPIDGVILSGTSAIDEASITGESIPKEKSKGDSVFGSTINGTGTFTMEVTKETEDTVFSKILQLVNQNQDNQTKAATIIQKFEPKYVNGVLIGVALFMLLTPVLLDWTWTEGFYRGLVVLVGASPCALAAATVSTTLSATSNLAKKGVLSKGSAFLSELADIDAIAFDKTGTLTTGKPEVTNYKFSSSINEEEIIEIIVALEKESNHPLADAILRKFDVQNTMEIEVTNQIGKGLEGSYQGVNYRIGKPSSFENVSKEHRQLNTEWSKEGKTVVYVSADEEVIGLIALMDVPNEEAISTIRYFKEQGVHTTLITGDSELTGQAVAKQLGIDEVCANVLPEDKSKIIDEQKEKYGVTAMVGDGVNDAPALVNANVGVAMGDGTDVAVEVSDLVLMQNDLSKLVQAHKTSSKMTRVIWENIIFAMAVVVFLITVSLLGLSDITISVIVHEGSTLVVILNGLRLLKAN</sequence>
<dbReference type="SFLD" id="SFLDG00002">
    <property type="entry name" value="C1.7:_P-type_atpase_like"/>
    <property type="match status" value="1"/>
</dbReference>
<evidence type="ECO:0000256" key="6">
    <source>
        <dbReference type="ARBA" id="ARBA00022840"/>
    </source>
</evidence>
<feature type="compositionally biased region" description="Basic and acidic residues" evidence="13">
    <location>
        <begin position="17"/>
        <end position="32"/>
    </location>
</feature>
<dbReference type="InterPro" id="IPR001757">
    <property type="entry name" value="P_typ_ATPase"/>
</dbReference>
<dbReference type="InterPro" id="IPR018303">
    <property type="entry name" value="ATPase_P-typ_P_site"/>
</dbReference>
<dbReference type="SUPFAM" id="SSF81653">
    <property type="entry name" value="Calcium ATPase, transduction domain A"/>
    <property type="match status" value="1"/>
</dbReference>
<evidence type="ECO:0000256" key="12">
    <source>
        <dbReference type="RuleBase" id="RU362081"/>
    </source>
</evidence>
<gene>
    <name evidence="15" type="ORF">H9808_01275</name>
</gene>
<dbReference type="InterPro" id="IPR044492">
    <property type="entry name" value="P_typ_ATPase_HD_dom"/>
</dbReference>
<dbReference type="PANTHER" id="PTHR43079">
    <property type="entry name" value="PROBABLE CADMIUM/ZINC-TRANSPORTING ATPASE HMA1"/>
    <property type="match status" value="1"/>
</dbReference>
<organism evidence="15 16">
    <name type="scientific">Candidatus Atopostipes pullistercoris</name>
    <dbReference type="NCBI Taxonomy" id="2838467"/>
    <lineage>
        <taxon>Bacteria</taxon>
        <taxon>Bacillati</taxon>
        <taxon>Bacillota</taxon>
        <taxon>Bacilli</taxon>
        <taxon>Lactobacillales</taxon>
        <taxon>Carnobacteriaceae</taxon>
        <taxon>Atopostipes</taxon>
    </lineage>
</organism>
<dbReference type="InterPro" id="IPR023299">
    <property type="entry name" value="ATPase_P-typ_cyto_dom_N"/>
</dbReference>
<dbReference type="PROSITE" id="PS00154">
    <property type="entry name" value="ATPASE_E1_E2"/>
    <property type="match status" value="1"/>
</dbReference>
<dbReference type="Proteomes" id="UP000824106">
    <property type="component" value="Unassembled WGS sequence"/>
</dbReference>
<dbReference type="GO" id="GO:0005886">
    <property type="term" value="C:plasma membrane"/>
    <property type="evidence" value="ECO:0007669"/>
    <property type="project" value="UniProtKB-SubCell"/>
</dbReference>
<evidence type="ECO:0000256" key="10">
    <source>
        <dbReference type="ARBA" id="ARBA00023065"/>
    </source>
</evidence>
<feature type="transmembrane region" description="Helical" evidence="12">
    <location>
        <begin position="64"/>
        <end position="84"/>
    </location>
</feature>
<dbReference type="AlphaFoldDB" id="A0A9D2JX04"/>
<feature type="transmembrane region" description="Helical" evidence="12">
    <location>
        <begin position="272"/>
        <end position="291"/>
    </location>
</feature>
<feature type="domain" description="P-type ATPase A" evidence="14">
    <location>
        <begin position="150"/>
        <end position="251"/>
    </location>
</feature>
<comment type="subcellular location">
    <subcellularLocation>
        <location evidence="1">Cell membrane</location>
        <topology evidence="1">Multi-pass membrane protein</topology>
    </subcellularLocation>
</comment>
<feature type="transmembrane region" description="Helical" evidence="12">
    <location>
        <begin position="303"/>
        <end position="323"/>
    </location>
</feature>
<dbReference type="Gene3D" id="3.40.50.1000">
    <property type="entry name" value="HAD superfamily/HAD-like"/>
    <property type="match status" value="1"/>
</dbReference>
<reference evidence="15" key="2">
    <citation type="submission" date="2021-04" db="EMBL/GenBank/DDBJ databases">
        <authorList>
            <person name="Gilroy R."/>
        </authorList>
    </citation>
    <scope>NUCLEOTIDE SEQUENCE</scope>
    <source>
        <strain evidence="15">CHK169-4300</strain>
    </source>
</reference>
<evidence type="ECO:0000256" key="7">
    <source>
        <dbReference type="ARBA" id="ARBA00022842"/>
    </source>
</evidence>
<evidence type="ECO:0000256" key="11">
    <source>
        <dbReference type="ARBA" id="ARBA00023136"/>
    </source>
</evidence>
<dbReference type="FunFam" id="2.70.150.10:FF:000002">
    <property type="entry name" value="Copper-transporting ATPase 1, putative"/>
    <property type="match status" value="1"/>
</dbReference>
<evidence type="ECO:0000256" key="8">
    <source>
        <dbReference type="ARBA" id="ARBA00022967"/>
    </source>
</evidence>
<accession>A0A9D2JX04</accession>
<feature type="region of interest" description="Disordered" evidence="13">
    <location>
        <begin position="1"/>
        <end position="32"/>
    </location>
</feature>
<dbReference type="Pfam" id="PF00702">
    <property type="entry name" value="Hydrolase"/>
    <property type="match status" value="1"/>
</dbReference>
<dbReference type="CDD" id="cd07551">
    <property type="entry name" value="P-type_ATPase_HM_ZosA_PfeT-like"/>
    <property type="match status" value="1"/>
</dbReference>
<dbReference type="NCBIfam" id="TIGR01525">
    <property type="entry name" value="ATPase-IB_hvy"/>
    <property type="match status" value="1"/>
</dbReference>
<keyword evidence="12" id="KW-1003">Cell membrane</keyword>
<dbReference type="SFLD" id="SFLDS00003">
    <property type="entry name" value="Haloacid_Dehalogenase"/>
    <property type="match status" value="1"/>
</dbReference>
<dbReference type="Gene3D" id="3.40.1110.10">
    <property type="entry name" value="Calcium-transporting ATPase, cytoplasmic domain N"/>
    <property type="match status" value="1"/>
</dbReference>
<dbReference type="EMBL" id="DXAZ01000017">
    <property type="protein sequence ID" value="HIZ70401.1"/>
    <property type="molecule type" value="Genomic_DNA"/>
</dbReference>
<evidence type="ECO:0000256" key="4">
    <source>
        <dbReference type="ARBA" id="ARBA00022723"/>
    </source>
</evidence>
<proteinExistence type="inferred from homology"/>
<dbReference type="Pfam" id="PF00122">
    <property type="entry name" value="E1-E2_ATPase"/>
    <property type="match status" value="1"/>
</dbReference>
<name>A0A9D2JX04_9LACT</name>
<dbReference type="InterPro" id="IPR036412">
    <property type="entry name" value="HAD-like_sf"/>
</dbReference>
<keyword evidence="5 12" id="KW-0547">Nucleotide-binding</keyword>
<evidence type="ECO:0000313" key="15">
    <source>
        <dbReference type="EMBL" id="HIZ70401.1"/>
    </source>
</evidence>
<dbReference type="InterPro" id="IPR008250">
    <property type="entry name" value="ATPase_P-typ_transduc_dom_A_sf"/>
</dbReference>
<comment type="similarity">
    <text evidence="2 12">Belongs to the cation transport ATPase (P-type) (TC 3.A.3) family. Type IB subfamily.</text>
</comment>
<keyword evidence="10" id="KW-0813">Transport</keyword>
<dbReference type="GO" id="GO:0019829">
    <property type="term" value="F:ATPase-coupled monoatomic cation transmembrane transporter activity"/>
    <property type="evidence" value="ECO:0007669"/>
    <property type="project" value="InterPro"/>
</dbReference>
<dbReference type="PANTHER" id="PTHR43079:SF1">
    <property type="entry name" value="CADMIUM_ZINC-TRANSPORTING ATPASE HMA1, CHLOROPLASTIC-RELATED"/>
    <property type="match status" value="1"/>
</dbReference>
<dbReference type="GO" id="GO:0016887">
    <property type="term" value="F:ATP hydrolysis activity"/>
    <property type="evidence" value="ECO:0007669"/>
    <property type="project" value="InterPro"/>
</dbReference>
<evidence type="ECO:0000256" key="2">
    <source>
        <dbReference type="ARBA" id="ARBA00006024"/>
    </source>
</evidence>
<keyword evidence="3 12" id="KW-0812">Transmembrane</keyword>
<keyword evidence="8" id="KW-1278">Translocase</keyword>
<keyword evidence="10" id="KW-0406">Ion transport</keyword>
<feature type="transmembrane region" description="Helical" evidence="12">
    <location>
        <begin position="104"/>
        <end position="133"/>
    </location>
</feature>
<evidence type="ECO:0000256" key="1">
    <source>
        <dbReference type="ARBA" id="ARBA00004651"/>
    </source>
</evidence>
<dbReference type="InterPro" id="IPR023298">
    <property type="entry name" value="ATPase_P-typ_TM_dom_sf"/>
</dbReference>
<dbReference type="NCBIfam" id="TIGR01494">
    <property type="entry name" value="ATPase_P-type"/>
    <property type="match status" value="1"/>
</dbReference>
<keyword evidence="4 12" id="KW-0479">Metal-binding</keyword>
<protein>
    <submittedName>
        <fullName evidence="15">Heavy metal translocating P-type ATPase</fullName>
    </submittedName>
</protein>
<dbReference type="PRINTS" id="PR00119">
    <property type="entry name" value="CATATPASE"/>
</dbReference>
<evidence type="ECO:0000256" key="13">
    <source>
        <dbReference type="SAM" id="MobiDB-lite"/>
    </source>
</evidence>
<reference evidence="15" key="1">
    <citation type="journal article" date="2021" name="PeerJ">
        <title>Extensive microbial diversity within the chicken gut microbiome revealed by metagenomics and culture.</title>
        <authorList>
            <person name="Gilroy R."/>
            <person name="Ravi A."/>
            <person name="Getino M."/>
            <person name="Pursley I."/>
            <person name="Horton D.L."/>
            <person name="Alikhan N.F."/>
            <person name="Baker D."/>
            <person name="Gharbi K."/>
            <person name="Hall N."/>
            <person name="Watson M."/>
            <person name="Adriaenssens E.M."/>
            <person name="Foster-Nyarko E."/>
            <person name="Jarju S."/>
            <person name="Secka A."/>
            <person name="Antonio M."/>
            <person name="Oren A."/>
            <person name="Chaudhuri R.R."/>
            <person name="La Ragione R."/>
            <person name="Hildebrand F."/>
            <person name="Pallen M.J."/>
        </authorList>
    </citation>
    <scope>NUCLEOTIDE SEQUENCE</scope>
    <source>
        <strain evidence="15">CHK169-4300</strain>
    </source>
</reference>
<evidence type="ECO:0000256" key="5">
    <source>
        <dbReference type="ARBA" id="ARBA00022741"/>
    </source>
</evidence>
<dbReference type="InterPro" id="IPR059000">
    <property type="entry name" value="ATPase_P-type_domA"/>
</dbReference>
<dbReference type="SUPFAM" id="SSF81665">
    <property type="entry name" value="Calcium ATPase, transmembrane domain M"/>
    <property type="match status" value="1"/>
</dbReference>